<dbReference type="PANTHER" id="PTHR11601:SF34">
    <property type="entry name" value="CYSTEINE DESULFURASE"/>
    <property type="match status" value="1"/>
</dbReference>
<dbReference type="SUPFAM" id="SSF53383">
    <property type="entry name" value="PLP-dependent transferases"/>
    <property type="match status" value="1"/>
</dbReference>
<keyword evidence="6" id="KW-1185">Reference proteome</keyword>
<dbReference type="Gene3D" id="1.10.260.50">
    <property type="match status" value="1"/>
</dbReference>
<evidence type="ECO:0000259" key="4">
    <source>
        <dbReference type="Pfam" id="PF00266"/>
    </source>
</evidence>
<evidence type="ECO:0000256" key="2">
    <source>
        <dbReference type="ARBA" id="ARBA00022898"/>
    </source>
</evidence>
<dbReference type="InterPro" id="IPR015422">
    <property type="entry name" value="PyrdxlP-dep_Trfase_small"/>
</dbReference>
<comment type="catalytic activity">
    <reaction evidence="3">
        <text>(sulfur carrier)-H + L-cysteine = (sulfur carrier)-SH + L-alanine</text>
        <dbReference type="Rhea" id="RHEA:43892"/>
        <dbReference type="Rhea" id="RHEA-COMP:14737"/>
        <dbReference type="Rhea" id="RHEA-COMP:14739"/>
        <dbReference type="ChEBI" id="CHEBI:29917"/>
        <dbReference type="ChEBI" id="CHEBI:35235"/>
        <dbReference type="ChEBI" id="CHEBI:57972"/>
        <dbReference type="ChEBI" id="CHEBI:64428"/>
        <dbReference type="EC" id="2.8.1.7"/>
    </reaction>
</comment>
<feature type="domain" description="Aminotransferase class V" evidence="4">
    <location>
        <begin position="4"/>
        <end position="50"/>
    </location>
</feature>
<evidence type="ECO:0000313" key="5">
    <source>
        <dbReference type="EMBL" id="NJX17326.1"/>
    </source>
</evidence>
<evidence type="ECO:0000256" key="3">
    <source>
        <dbReference type="ARBA" id="ARBA00050776"/>
    </source>
</evidence>
<dbReference type="Gene3D" id="3.90.1150.10">
    <property type="entry name" value="Aspartate Aminotransferase, domain 1"/>
    <property type="match status" value="1"/>
</dbReference>
<protein>
    <submittedName>
        <fullName evidence="5">Aminotransferase class V-fold PLP-dependent enzyme</fullName>
    </submittedName>
</protein>
<dbReference type="Proteomes" id="UP000760545">
    <property type="component" value="Unassembled WGS sequence"/>
</dbReference>
<organism evidence="5 6">
    <name type="scientific">Tamlana crocina</name>
    <dbReference type="NCBI Taxonomy" id="393006"/>
    <lineage>
        <taxon>Bacteria</taxon>
        <taxon>Pseudomonadati</taxon>
        <taxon>Bacteroidota</taxon>
        <taxon>Flavobacteriia</taxon>
        <taxon>Flavobacteriales</taxon>
        <taxon>Flavobacteriaceae</taxon>
        <taxon>Tamlana</taxon>
    </lineage>
</organism>
<dbReference type="PANTHER" id="PTHR11601">
    <property type="entry name" value="CYSTEINE DESULFURYLASE FAMILY MEMBER"/>
    <property type="match status" value="1"/>
</dbReference>
<dbReference type="InterPro" id="IPR015424">
    <property type="entry name" value="PyrdxlP-dep_Trfase"/>
</dbReference>
<feature type="non-terminal residue" evidence="5">
    <location>
        <position position="50"/>
    </location>
</feature>
<dbReference type="InterPro" id="IPR000192">
    <property type="entry name" value="Aminotrans_V_dom"/>
</dbReference>
<proteinExistence type="predicted"/>
<name>A0ABX1DM62_9FLAO</name>
<dbReference type="Pfam" id="PF00266">
    <property type="entry name" value="Aminotran_5"/>
    <property type="match status" value="1"/>
</dbReference>
<comment type="caution">
    <text evidence="5">The sequence shown here is derived from an EMBL/GenBank/DDBJ whole genome shotgun (WGS) entry which is preliminary data.</text>
</comment>
<comment type="cofactor">
    <cofactor evidence="1">
        <name>pyridoxal 5'-phosphate</name>
        <dbReference type="ChEBI" id="CHEBI:597326"/>
    </cofactor>
</comment>
<keyword evidence="5" id="KW-0808">Transferase</keyword>
<accession>A0ABX1DM62</accession>
<gene>
    <name evidence="5" type="ORF">HC176_17790</name>
</gene>
<dbReference type="RefSeq" id="WP_167920335.1">
    <property type="nucleotide sequence ID" value="NZ_JAAVJS010000502.1"/>
</dbReference>
<dbReference type="GO" id="GO:0008483">
    <property type="term" value="F:transaminase activity"/>
    <property type="evidence" value="ECO:0007669"/>
    <property type="project" value="UniProtKB-KW"/>
</dbReference>
<dbReference type="EMBL" id="JAAVJS010000502">
    <property type="protein sequence ID" value="NJX17326.1"/>
    <property type="molecule type" value="Genomic_DNA"/>
</dbReference>
<evidence type="ECO:0000256" key="1">
    <source>
        <dbReference type="ARBA" id="ARBA00001933"/>
    </source>
</evidence>
<reference evidence="5 6" key="1">
    <citation type="submission" date="2020-03" db="EMBL/GenBank/DDBJ databases">
        <title>Tamlana sp. nov, isolated from XXX.</title>
        <authorList>
            <person name="Cao W.R."/>
        </authorList>
    </citation>
    <scope>NUCLEOTIDE SEQUENCE [LARGE SCALE GENOMIC DNA]</scope>
    <source>
        <strain evidence="5 6">HST1-43</strain>
    </source>
</reference>
<sequence length="50" mass="5591">MKKVYFDNAATTQIREEVVDKMAVVMKEVYGNPSSTHAFGRSAKTLIEQA</sequence>
<keyword evidence="2" id="KW-0663">Pyridoxal phosphate</keyword>
<evidence type="ECO:0000313" key="6">
    <source>
        <dbReference type="Proteomes" id="UP000760545"/>
    </source>
</evidence>
<keyword evidence="5" id="KW-0032">Aminotransferase</keyword>